<evidence type="ECO:0000313" key="1">
    <source>
        <dbReference type="EMBL" id="KAH7928672.1"/>
    </source>
</evidence>
<keyword evidence="2" id="KW-1185">Reference proteome</keyword>
<sequence>MPVPRYLPHLLYSTALTSVSIHLLWQRKLAEEDRARATAQISILNDIIQQLRSGKPLADEEIIRLRNLARVHRHSERDTNSTADNSEIRWTDVLWGRKASDDQGVTEGWEQRDLDQIRKELEKDS</sequence>
<organism evidence="1 2">
    <name type="scientific">Leucogyrophana mollusca</name>
    <dbReference type="NCBI Taxonomy" id="85980"/>
    <lineage>
        <taxon>Eukaryota</taxon>
        <taxon>Fungi</taxon>
        <taxon>Dikarya</taxon>
        <taxon>Basidiomycota</taxon>
        <taxon>Agaricomycotina</taxon>
        <taxon>Agaricomycetes</taxon>
        <taxon>Agaricomycetidae</taxon>
        <taxon>Boletales</taxon>
        <taxon>Boletales incertae sedis</taxon>
        <taxon>Leucogyrophana</taxon>
    </lineage>
</organism>
<dbReference type="EMBL" id="MU266350">
    <property type="protein sequence ID" value="KAH7928672.1"/>
    <property type="molecule type" value="Genomic_DNA"/>
</dbReference>
<reference evidence="1" key="1">
    <citation type="journal article" date="2021" name="New Phytol.">
        <title>Evolutionary innovations through gain and loss of genes in the ectomycorrhizal Boletales.</title>
        <authorList>
            <person name="Wu G."/>
            <person name="Miyauchi S."/>
            <person name="Morin E."/>
            <person name="Kuo A."/>
            <person name="Drula E."/>
            <person name="Varga T."/>
            <person name="Kohler A."/>
            <person name="Feng B."/>
            <person name="Cao Y."/>
            <person name="Lipzen A."/>
            <person name="Daum C."/>
            <person name="Hundley H."/>
            <person name="Pangilinan J."/>
            <person name="Johnson J."/>
            <person name="Barry K."/>
            <person name="LaButti K."/>
            <person name="Ng V."/>
            <person name="Ahrendt S."/>
            <person name="Min B."/>
            <person name="Choi I.G."/>
            <person name="Park H."/>
            <person name="Plett J.M."/>
            <person name="Magnuson J."/>
            <person name="Spatafora J.W."/>
            <person name="Nagy L.G."/>
            <person name="Henrissat B."/>
            <person name="Grigoriev I.V."/>
            <person name="Yang Z.L."/>
            <person name="Xu J."/>
            <person name="Martin F.M."/>
        </authorList>
    </citation>
    <scope>NUCLEOTIDE SEQUENCE</scope>
    <source>
        <strain evidence="1">KUC20120723A-06</strain>
    </source>
</reference>
<evidence type="ECO:0000313" key="2">
    <source>
        <dbReference type="Proteomes" id="UP000790709"/>
    </source>
</evidence>
<comment type="caution">
    <text evidence="1">The sequence shown here is derived from an EMBL/GenBank/DDBJ whole genome shotgun (WGS) entry which is preliminary data.</text>
</comment>
<dbReference type="Proteomes" id="UP000790709">
    <property type="component" value="Unassembled WGS sequence"/>
</dbReference>
<protein>
    <submittedName>
        <fullName evidence="1">Uncharacterized protein</fullName>
    </submittedName>
</protein>
<name>A0ACB8BT90_9AGAM</name>
<gene>
    <name evidence="1" type="ORF">BV22DRAFT_1030427</name>
</gene>
<proteinExistence type="predicted"/>
<accession>A0ACB8BT90</accession>